<evidence type="ECO:0000313" key="3">
    <source>
        <dbReference type="Proteomes" id="UP000191039"/>
    </source>
</evidence>
<dbReference type="OrthoDB" id="4752460at2"/>
<keyword evidence="1" id="KW-1133">Transmembrane helix</keyword>
<evidence type="ECO:0000256" key="1">
    <source>
        <dbReference type="SAM" id="Phobius"/>
    </source>
</evidence>
<keyword evidence="1" id="KW-0472">Membrane</keyword>
<dbReference type="RefSeq" id="WP_073857979.1">
    <property type="nucleotide sequence ID" value="NZ_BAAATC010000004.1"/>
</dbReference>
<dbReference type="Proteomes" id="UP000191039">
    <property type="component" value="Unassembled WGS sequence"/>
</dbReference>
<organism evidence="2 3">
    <name type="scientific">Mycolicibacterium diernhoferi</name>
    <dbReference type="NCBI Taxonomy" id="1801"/>
    <lineage>
        <taxon>Bacteria</taxon>
        <taxon>Bacillati</taxon>
        <taxon>Actinomycetota</taxon>
        <taxon>Actinomycetes</taxon>
        <taxon>Mycobacteriales</taxon>
        <taxon>Mycobacteriaceae</taxon>
        <taxon>Mycolicibacterium</taxon>
    </lineage>
</organism>
<protein>
    <submittedName>
        <fullName evidence="2">Uncharacterized protein</fullName>
    </submittedName>
</protein>
<reference evidence="2 3" key="1">
    <citation type="submission" date="2016-09" db="EMBL/GenBank/DDBJ databases">
        <title>genome sequences of unsequenced Mycobacteria.</title>
        <authorList>
            <person name="Greninger A.L."/>
            <person name="Jerome K.R."/>
            <person name="Mcnair B."/>
            <person name="Wallis C."/>
            <person name="Fang F."/>
        </authorList>
    </citation>
    <scope>NUCLEOTIDE SEQUENCE [LARGE SCALE GENOMIC DNA]</scope>
    <source>
        <strain evidence="2 3">BM1</strain>
    </source>
</reference>
<feature type="transmembrane region" description="Helical" evidence="1">
    <location>
        <begin position="76"/>
        <end position="98"/>
    </location>
</feature>
<gene>
    <name evidence="2" type="ORF">BV510_01640</name>
</gene>
<dbReference type="EMBL" id="MIJD01000008">
    <property type="protein sequence ID" value="OPE56103.1"/>
    <property type="molecule type" value="Genomic_DNA"/>
</dbReference>
<accession>A0A1Q4H9W3</accession>
<proteinExistence type="predicted"/>
<feature type="transmembrane region" description="Helical" evidence="1">
    <location>
        <begin position="50"/>
        <end position="69"/>
    </location>
</feature>
<name>A0A1Q4H9W3_9MYCO</name>
<keyword evidence="1" id="KW-0812">Transmembrane</keyword>
<dbReference type="AlphaFoldDB" id="A0A1Q4H9W3"/>
<evidence type="ECO:0000313" key="2">
    <source>
        <dbReference type="EMBL" id="OPE56103.1"/>
    </source>
</evidence>
<sequence length="149" mass="16477">MQRGVRGELLRQPWFHDMRQRNPEPFVYVTYAVGVVVGLVLLVIPSSFVVTVLSTSLWVGIGYLYFALGTKFAHQFLLFGVCLVGGLVMAARALSAMVGLSVSSGRYYGFRYESVVELMFVLLINLAGVAAFAYIGVQVFRGIQRMSQP</sequence>
<feature type="transmembrane region" description="Helical" evidence="1">
    <location>
        <begin position="118"/>
        <end position="137"/>
    </location>
</feature>
<comment type="caution">
    <text evidence="2">The sequence shown here is derived from an EMBL/GenBank/DDBJ whole genome shotgun (WGS) entry which is preliminary data.</text>
</comment>
<feature type="transmembrane region" description="Helical" evidence="1">
    <location>
        <begin position="26"/>
        <end position="44"/>
    </location>
</feature>